<gene>
    <name evidence="1" type="ORF">GJV18_08710</name>
</gene>
<proteinExistence type="predicted"/>
<accession>A0A6I4KY12</accession>
<reference evidence="1 2" key="1">
    <citation type="submission" date="2019-11" db="EMBL/GenBank/DDBJ databases">
        <title>Pseudomonas flavidum sp. nov., isolated from Baiyang Lake.</title>
        <authorList>
            <person name="Zhao Y."/>
        </authorList>
    </citation>
    <scope>NUCLEOTIDE SEQUENCE [LARGE SCALE GENOMIC DNA]</scope>
    <source>
        <strain evidence="2">R-22-3 w-18</strain>
    </source>
</reference>
<dbReference type="RefSeq" id="WP_160344500.1">
    <property type="nucleotide sequence ID" value="NZ_WKJZ01000001.1"/>
</dbReference>
<evidence type="ECO:0000313" key="1">
    <source>
        <dbReference type="EMBL" id="MVW75396.1"/>
    </source>
</evidence>
<dbReference type="EMBL" id="WKJZ01000001">
    <property type="protein sequence ID" value="MVW75396.1"/>
    <property type="molecule type" value="Genomic_DNA"/>
</dbReference>
<evidence type="ECO:0000313" key="2">
    <source>
        <dbReference type="Proteomes" id="UP000429555"/>
    </source>
</evidence>
<comment type="caution">
    <text evidence="1">The sequence shown here is derived from an EMBL/GenBank/DDBJ whole genome shotgun (WGS) entry which is preliminary data.</text>
</comment>
<dbReference type="Proteomes" id="UP000429555">
    <property type="component" value="Unassembled WGS sequence"/>
</dbReference>
<sequence>MQRPPLVLGGIEIPLHAGALELGDEEIGGEASMRLSNGDLVTMSRWKKAAGTVSARGFMPPGLDGLDFSAHHEFHSTQVSSAQSTGLVFNLTSTPRPDKAPWAFALVNGQWHATPCSTLERVATVTPVPGATLYQVWWMPVYQVKATRPRKSQSGLHGWEFSWVET</sequence>
<name>A0A6I4KY12_9PSED</name>
<protein>
    <submittedName>
        <fullName evidence="1">Uncharacterized protein</fullName>
    </submittedName>
</protein>
<organism evidence="1 2">
    <name type="scientific">Pseudomonas xionganensis</name>
    <dbReference type="NCBI Taxonomy" id="2654845"/>
    <lineage>
        <taxon>Bacteria</taxon>
        <taxon>Pseudomonadati</taxon>
        <taxon>Pseudomonadota</taxon>
        <taxon>Gammaproteobacteria</taxon>
        <taxon>Pseudomonadales</taxon>
        <taxon>Pseudomonadaceae</taxon>
        <taxon>Pseudomonas</taxon>
    </lineage>
</organism>
<dbReference type="AlphaFoldDB" id="A0A6I4KY12"/>
<keyword evidence="2" id="KW-1185">Reference proteome</keyword>